<sequence>MAYFAGEEEYYQEEVEAPFPEQMEERLVQALGHHVQDSVNQALIKALKPFTVPLVRYGRRELMGPIPTGSGAREPPPRDAGLSSKGPLIPLSSAEILAQMALAVINDHEYSSDLQPPSENFISPSGAPREFSQSSESHSDSDISEHKVGGKRKRKA</sequence>
<feature type="compositionally biased region" description="Basic and acidic residues" evidence="1">
    <location>
        <begin position="137"/>
        <end position="148"/>
    </location>
</feature>
<evidence type="ECO:0000313" key="2">
    <source>
        <dbReference type="EMBL" id="KAJ1098495.1"/>
    </source>
</evidence>
<name>A0AAV7ME98_PLEWA</name>
<feature type="compositionally biased region" description="Polar residues" evidence="1">
    <location>
        <begin position="112"/>
        <end position="123"/>
    </location>
</feature>
<dbReference type="AlphaFoldDB" id="A0AAV7ME98"/>
<reference evidence="2" key="1">
    <citation type="journal article" date="2022" name="bioRxiv">
        <title>Sequencing and chromosome-scale assembly of the giantPleurodeles waltlgenome.</title>
        <authorList>
            <person name="Brown T."/>
            <person name="Elewa A."/>
            <person name="Iarovenko S."/>
            <person name="Subramanian E."/>
            <person name="Araus A.J."/>
            <person name="Petzold A."/>
            <person name="Susuki M."/>
            <person name="Suzuki K.-i.T."/>
            <person name="Hayashi T."/>
            <person name="Toyoda A."/>
            <person name="Oliveira C."/>
            <person name="Osipova E."/>
            <person name="Leigh N.D."/>
            <person name="Simon A."/>
            <person name="Yun M.H."/>
        </authorList>
    </citation>
    <scope>NUCLEOTIDE SEQUENCE</scope>
    <source>
        <strain evidence="2">20211129_DDA</strain>
        <tissue evidence="2">Liver</tissue>
    </source>
</reference>
<comment type="caution">
    <text evidence="2">The sequence shown here is derived from an EMBL/GenBank/DDBJ whole genome shotgun (WGS) entry which is preliminary data.</text>
</comment>
<feature type="region of interest" description="Disordered" evidence="1">
    <location>
        <begin position="111"/>
        <end position="156"/>
    </location>
</feature>
<accession>A0AAV7ME98</accession>
<dbReference type="Proteomes" id="UP001066276">
    <property type="component" value="Chromosome 10"/>
</dbReference>
<evidence type="ECO:0000313" key="3">
    <source>
        <dbReference type="Proteomes" id="UP001066276"/>
    </source>
</evidence>
<evidence type="ECO:0000256" key="1">
    <source>
        <dbReference type="SAM" id="MobiDB-lite"/>
    </source>
</evidence>
<organism evidence="2 3">
    <name type="scientific">Pleurodeles waltl</name>
    <name type="common">Iberian ribbed newt</name>
    <dbReference type="NCBI Taxonomy" id="8319"/>
    <lineage>
        <taxon>Eukaryota</taxon>
        <taxon>Metazoa</taxon>
        <taxon>Chordata</taxon>
        <taxon>Craniata</taxon>
        <taxon>Vertebrata</taxon>
        <taxon>Euteleostomi</taxon>
        <taxon>Amphibia</taxon>
        <taxon>Batrachia</taxon>
        <taxon>Caudata</taxon>
        <taxon>Salamandroidea</taxon>
        <taxon>Salamandridae</taxon>
        <taxon>Pleurodelinae</taxon>
        <taxon>Pleurodeles</taxon>
    </lineage>
</organism>
<feature type="region of interest" description="Disordered" evidence="1">
    <location>
        <begin position="62"/>
        <end position="86"/>
    </location>
</feature>
<keyword evidence="3" id="KW-1185">Reference proteome</keyword>
<proteinExistence type="predicted"/>
<gene>
    <name evidence="2" type="ORF">NDU88_003606</name>
</gene>
<protein>
    <submittedName>
        <fullName evidence="2">Uncharacterized protein</fullName>
    </submittedName>
</protein>
<dbReference type="EMBL" id="JANPWB010000014">
    <property type="protein sequence ID" value="KAJ1098495.1"/>
    <property type="molecule type" value="Genomic_DNA"/>
</dbReference>